<accession>A0AAE9YNG2</accession>
<sequence>MPQIITQISEQLHTSWQKELANVVTDPKTLLEMLDIAPQAYQDHFKARKLFPVRVPRPFIKRMKKGDINDPLLMQVMPLSDEFDLSDGYLTDPLQEHDTVAEGLLHKYRHRVLMIVKAGCAVNCRYCFRRHFPYADNSPNKARWQQALDYIAEHQEISEVIFSGGDPLMASDEHLAWLVDKIEAIPHVKRLRLHSRLPVVIPQRITKALVKLLADSRLKATIVFHINHANEVDEAFISAIEPLRAARIPLFNQSVLLKGVNDNSEVLCRLSEVLFDNGIQPYYLHMFDPVQGAAHFDIKEAHAVKIVNEMLAVLPGFLMPKLVREIAGEANKTPINLTYGITAELLQPELTESKGNSDIS</sequence>
<dbReference type="InterPro" id="IPR013785">
    <property type="entry name" value="Aldolase_TIM"/>
</dbReference>
<evidence type="ECO:0000256" key="2">
    <source>
        <dbReference type="ARBA" id="ARBA00001933"/>
    </source>
</evidence>
<dbReference type="NCBIfam" id="TIGR00238">
    <property type="entry name" value="KamA family radical SAM protein"/>
    <property type="match status" value="1"/>
</dbReference>
<dbReference type="Gene3D" id="3.20.20.70">
    <property type="entry name" value="Aldolase class I"/>
    <property type="match status" value="1"/>
</dbReference>
<reference evidence="17 18" key="1">
    <citation type="journal article" date="2015" name="Genome Announc.">
        <title>Draft Genome Sequences of Marine Isolates of Thalassomonas viridans and Thalassomonas actiniarum.</title>
        <authorList>
            <person name="Olonade I."/>
            <person name="van Zyl L.J."/>
            <person name="Trindade M."/>
        </authorList>
    </citation>
    <scope>NUCLEOTIDE SEQUENCE [LARGE SCALE GENOMIC DNA]</scope>
    <source>
        <strain evidence="17 18">A5K-106</strain>
    </source>
</reference>
<gene>
    <name evidence="17" type="primary">epmB</name>
    <name evidence="17" type="ORF">SG35_023655</name>
</gene>
<keyword evidence="8 14" id="KW-0479">Metal-binding</keyword>
<evidence type="ECO:0000256" key="5">
    <source>
        <dbReference type="ARBA" id="ARBA00022363"/>
    </source>
</evidence>
<dbReference type="InterPro" id="IPR003739">
    <property type="entry name" value="Lys_aminomutase/Glu_NH3_mut"/>
</dbReference>
<keyword evidence="6 14" id="KW-0004">4Fe-4S</keyword>
<evidence type="ECO:0000256" key="11">
    <source>
        <dbReference type="ARBA" id="ARBA00023014"/>
    </source>
</evidence>
<feature type="binding site" evidence="14">
    <location>
        <position position="124"/>
    </location>
    <ligand>
        <name>[4Fe-4S] cluster</name>
        <dbReference type="ChEBI" id="CHEBI:49883"/>
        <note>4Fe-4S-S-AdoMet</note>
    </ligand>
</feature>
<feature type="modified residue" description="N6-(pyridoxal phosphate)lysine" evidence="15">
    <location>
        <position position="332"/>
    </location>
</feature>
<evidence type="ECO:0000256" key="12">
    <source>
        <dbReference type="ARBA" id="ARBA00023235"/>
    </source>
</evidence>
<dbReference type="SFLD" id="SFLDS00029">
    <property type="entry name" value="Radical_SAM"/>
    <property type="match status" value="1"/>
</dbReference>
<keyword evidence="11 14" id="KW-0411">Iron-sulfur</keyword>
<evidence type="ECO:0000256" key="14">
    <source>
        <dbReference type="PIRSR" id="PIRSR004911-1"/>
    </source>
</evidence>
<feature type="binding site" evidence="14">
    <location>
        <position position="127"/>
    </location>
    <ligand>
        <name>[4Fe-4S] cluster</name>
        <dbReference type="ChEBI" id="CHEBI:49883"/>
        <note>4Fe-4S-S-AdoMet</note>
    </ligand>
</feature>
<keyword evidence="9 15" id="KW-0663">Pyridoxal phosphate</keyword>
<dbReference type="PANTHER" id="PTHR30538">
    <property type="entry name" value="LYSINE 2,3-AMINOMUTASE-RELATED"/>
    <property type="match status" value="1"/>
</dbReference>
<evidence type="ECO:0000259" key="16">
    <source>
        <dbReference type="PROSITE" id="PS51918"/>
    </source>
</evidence>
<comment type="cofactor">
    <cofactor evidence="2 15">
        <name>pyridoxal 5'-phosphate</name>
        <dbReference type="ChEBI" id="CHEBI:597326"/>
    </cofactor>
</comment>
<evidence type="ECO:0000256" key="1">
    <source>
        <dbReference type="ARBA" id="ARBA00001352"/>
    </source>
</evidence>
<evidence type="ECO:0000313" key="17">
    <source>
        <dbReference type="EMBL" id="WDD98240.1"/>
    </source>
</evidence>
<dbReference type="GO" id="GO:0016853">
    <property type="term" value="F:isomerase activity"/>
    <property type="evidence" value="ECO:0007669"/>
    <property type="project" value="UniProtKB-KW"/>
</dbReference>
<organism evidence="17 18">
    <name type="scientific">Thalassomonas actiniarum</name>
    <dbReference type="NCBI Taxonomy" id="485447"/>
    <lineage>
        <taxon>Bacteria</taxon>
        <taxon>Pseudomonadati</taxon>
        <taxon>Pseudomonadota</taxon>
        <taxon>Gammaproteobacteria</taxon>
        <taxon>Alteromonadales</taxon>
        <taxon>Colwelliaceae</taxon>
        <taxon>Thalassomonas</taxon>
    </lineage>
</organism>
<evidence type="ECO:0000313" key="18">
    <source>
        <dbReference type="Proteomes" id="UP000032568"/>
    </source>
</evidence>
<dbReference type="AlphaFoldDB" id="A0AAE9YNG2"/>
<evidence type="ECO:0000256" key="4">
    <source>
        <dbReference type="ARBA" id="ARBA00008703"/>
    </source>
</evidence>
<comment type="similarity">
    <text evidence="4">Belongs to the radical SAM superfamily. KamA family.</text>
</comment>
<dbReference type="SUPFAM" id="SSF102114">
    <property type="entry name" value="Radical SAM enzymes"/>
    <property type="match status" value="1"/>
</dbReference>
<feature type="domain" description="Radical SAM core" evidence="16">
    <location>
        <begin position="106"/>
        <end position="329"/>
    </location>
</feature>
<proteinExistence type="inferred from homology"/>
<keyword evidence="18" id="KW-1185">Reference proteome</keyword>
<protein>
    <recommendedName>
        <fullName evidence="5">L-lysine 2,3-aminomutase</fullName>
    </recommendedName>
    <alternativeName>
        <fullName evidence="13">EF-P post-translational modification enzyme B</fullName>
    </alternativeName>
</protein>
<evidence type="ECO:0000256" key="13">
    <source>
        <dbReference type="ARBA" id="ARBA00030756"/>
    </source>
</evidence>
<dbReference type="SFLD" id="SFLDF00314">
    <property type="entry name" value="L-lysine_2_3-aminomutase_(yjeK"/>
    <property type="match status" value="1"/>
</dbReference>
<dbReference type="GO" id="GO:0046872">
    <property type="term" value="F:metal ion binding"/>
    <property type="evidence" value="ECO:0007669"/>
    <property type="project" value="UniProtKB-KW"/>
</dbReference>
<evidence type="ECO:0000256" key="10">
    <source>
        <dbReference type="ARBA" id="ARBA00023004"/>
    </source>
</evidence>
<dbReference type="Proteomes" id="UP000032568">
    <property type="component" value="Chromosome"/>
</dbReference>
<dbReference type="KEGG" id="tact:SG35_023655"/>
<dbReference type="SFLD" id="SFLDG01070">
    <property type="entry name" value="PLP-dependent"/>
    <property type="match status" value="1"/>
</dbReference>
<evidence type="ECO:0000256" key="3">
    <source>
        <dbReference type="ARBA" id="ARBA00001966"/>
    </source>
</evidence>
<feature type="binding site" evidence="14">
    <location>
        <position position="120"/>
    </location>
    <ligand>
        <name>[4Fe-4S] cluster</name>
        <dbReference type="ChEBI" id="CHEBI:49883"/>
        <note>4Fe-4S-S-AdoMet</note>
    </ligand>
</feature>
<dbReference type="RefSeq" id="WP_044835484.1">
    <property type="nucleotide sequence ID" value="NZ_CP059735.1"/>
</dbReference>
<evidence type="ECO:0000256" key="6">
    <source>
        <dbReference type="ARBA" id="ARBA00022485"/>
    </source>
</evidence>
<dbReference type="EMBL" id="CP059735">
    <property type="protein sequence ID" value="WDD98240.1"/>
    <property type="molecule type" value="Genomic_DNA"/>
</dbReference>
<dbReference type="InterPro" id="IPR007197">
    <property type="entry name" value="rSAM"/>
</dbReference>
<dbReference type="GO" id="GO:0051539">
    <property type="term" value="F:4 iron, 4 sulfur cluster binding"/>
    <property type="evidence" value="ECO:0007669"/>
    <property type="project" value="UniProtKB-KW"/>
</dbReference>
<dbReference type="NCBIfam" id="TIGR03821">
    <property type="entry name" value="EFP_modif_epmB"/>
    <property type="match status" value="1"/>
</dbReference>
<dbReference type="PANTHER" id="PTHR30538:SF1">
    <property type="entry name" value="L-LYSINE 2,3-AMINOMUTASE"/>
    <property type="match status" value="1"/>
</dbReference>
<dbReference type="CDD" id="cd01335">
    <property type="entry name" value="Radical_SAM"/>
    <property type="match status" value="1"/>
</dbReference>
<reference evidence="17 18" key="2">
    <citation type="journal article" date="2022" name="Mar. Drugs">
        <title>Bioassay-Guided Fractionation Leads to the Detection of Cholic Acid Generated by the Rare Thalassomonas sp.</title>
        <authorList>
            <person name="Pheiffer F."/>
            <person name="Schneider Y.K."/>
            <person name="Hansen E.H."/>
            <person name="Andersen J.H."/>
            <person name="Isaksson J."/>
            <person name="Busche T."/>
            <person name="R C."/>
            <person name="Kalinowski J."/>
            <person name="Zyl L.V."/>
            <person name="Trindade M."/>
        </authorList>
    </citation>
    <scope>NUCLEOTIDE SEQUENCE [LARGE SCALE GENOMIC DNA]</scope>
    <source>
        <strain evidence="17 18">A5K-106</strain>
    </source>
</reference>
<dbReference type="InterPro" id="IPR058240">
    <property type="entry name" value="rSAM_sf"/>
</dbReference>
<keyword evidence="10" id="KW-0408">Iron</keyword>
<evidence type="ECO:0000256" key="8">
    <source>
        <dbReference type="ARBA" id="ARBA00022723"/>
    </source>
</evidence>
<comment type="catalytic activity">
    <reaction evidence="1">
        <text>L-lysine = D-beta-lysine</text>
        <dbReference type="Rhea" id="RHEA:44148"/>
        <dbReference type="ChEBI" id="CHEBI:32551"/>
        <dbReference type="ChEBI" id="CHEBI:84138"/>
    </reaction>
</comment>
<evidence type="ECO:0000256" key="9">
    <source>
        <dbReference type="ARBA" id="ARBA00022898"/>
    </source>
</evidence>
<keyword evidence="12" id="KW-0413">Isomerase</keyword>
<evidence type="ECO:0000256" key="7">
    <source>
        <dbReference type="ARBA" id="ARBA00022691"/>
    </source>
</evidence>
<comment type="cofactor">
    <cofactor evidence="3">
        <name>[4Fe-4S] cluster</name>
        <dbReference type="ChEBI" id="CHEBI:49883"/>
    </cofactor>
</comment>
<dbReference type="Pfam" id="PF04055">
    <property type="entry name" value="Radical_SAM"/>
    <property type="match status" value="1"/>
</dbReference>
<name>A0AAE9YNG2_9GAMM</name>
<dbReference type="PROSITE" id="PS51918">
    <property type="entry name" value="RADICAL_SAM"/>
    <property type="match status" value="1"/>
</dbReference>
<dbReference type="PIRSF" id="PIRSF004911">
    <property type="entry name" value="DUF160"/>
    <property type="match status" value="1"/>
</dbReference>
<keyword evidence="7" id="KW-0949">S-adenosyl-L-methionine</keyword>
<dbReference type="InterPro" id="IPR022462">
    <property type="entry name" value="EpmB"/>
</dbReference>
<evidence type="ECO:0000256" key="15">
    <source>
        <dbReference type="PIRSR" id="PIRSR603739-50"/>
    </source>
</evidence>